<sequence>MSISLIKQRRGDFNHQAVLSAVAIDFVDMLPTFRYHNLVQDGTYLYGGFADRAGRRYTVLRKISGELSAGLVCNASDGETLASHPRATDSMRGGTLRYQADDNGFRIRPSSVKGSVGEPFSLEMTRNVTVWDEGALMHLEGKVVGDCGLQWYDPCREGGDLYVSHILRASGTLLGEQVEGFFAVDQQHLVSGTVWRQTPYFQRLEVAWFTMGVEYEDGTIEVGQLCHGGDDWGFAVMANNGGPFKLTRDISGKPSFGADEFPTSVDYVIDGEDWRWRAHPDGVMPGYAADPHYRPADGWCTRTGETRSVVASFGWIDAFNDGRS</sequence>
<name>A0A7D6HUE1_9MYCO</name>
<dbReference type="EMBL" id="CP059165">
    <property type="protein sequence ID" value="QLL10211.1"/>
    <property type="molecule type" value="Genomic_DNA"/>
</dbReference>
<dbReference type="KEGG" id="mgor:H0P51_13575"/>
<evidence type="ECO:0000313" key="1">
    <source>
        <dbReference type="EMBL" id="QLL10211.1"/>
    </source>
</evidence>
<dbReference type="Proteomes" id="UP000510682">
    <property type="component" value="Chromosome"/>
</dbReference>
<keyword evidence="2" id="KW-1185">Reference proteome</keyword>
<organism evidence="1 2">
    <name type="scientific">Mycobacterium vicinigordonae</name>
    <dbReference type="NCBI Taxonomy" id="1719132"/>
    <lineage>
        <taxon>Bacteria</taxon>
        <taxon>Bacillati</taxon>
        <taxon>Actinomycetota</taxon>
        <taxon>Actinomycetes</taxon>
        <taxon>Mycobacteriales</taxon>
        <taxon>Mycobacteriaceae</taxon>
        <taxon>Mycobacterium</taxon>
    </lineage>
</organism>
<dbReference type="AlphaFoldDB" id="A0A7D6HUE1"/>
<reference evidence="2" key="2">
    <citation type="submission" date="2023-07" db="EMBL/GenBank/DDBJ databases">
        <title>Description of Mycobacterium gordonae subsp. intergordonae subsp.nov. and Mycobacterium gordonae subsp. gordonae subsp. nov.</title>
        <authorList>
            <person name="Huang H."/>
        </authorList>
    </citation>
    <scope>NUCLEOTIDE SEQUENCE [LARGE SCALE GENOMIC DNA]</scope>
    <source>
        <strain evidence="2">24</strain>
    </source>
</reference>
<protein>
    <submittedName>
        <fullName evidence="1">Uncharacterized protein</fullName>
    </submittedName>
</protein>
<dbReference type="RefSeq" id="WP_180918955.1">
    <property type="nucleotide sequence ID" value="NZ_CP059165.1"/>
</dbReference>
<reference evidence="2" key="1">
    <citation type="submission" date="2020-07" db="EMBL/GenBank/DDBJ databases">
        <title>Description of Mycobacterium gordonae subsp. intergordonae subsp.nov. and Mycobacterium gordonae subsp. gordonae subsp. nov.</title>
        <authorList>
            <person name="Yu X."/>
        </authorList>
    </citation>
    <scope>NUCLEOTIDE SEQUENCE [LARGE SCALE GENOMIC DNA]</scope>
    <source>
        <strain evidence="2">24</strain>
    </source>
</reference>
<gene>
    <name evidence="1" type="ORF">H0P51_13575</name>
</gene>
<accession>A0A7D6HUE1</accession>
<evidence type="ECO:0000313" key="2">
    <source>
        <dbReference type="Proteomes" id="UP000510682"/>
    </source>
</evidence>
<proteinExistence type="predicted"/>